<dbReference type="Proteomes" id="UP000011083">
    <property type="component" value="Unassembled WGS sequence"/>
</dbReference>
<feature type="region of interest" description="Disordered" evidence="1">
    <location>
        <begin position="296"/>
        <end position="432"/>
    </location>
</feature>
<feature type="domain" description="SAP" evidence="2">
    <location>
        <begin position="603"/>
        <end position="637"/>
    </location>
</feature>
<feature type="region of interest" description="Disordered" evidence="1">
    <location>
        <begin position="467"/>
        <end position="609"/>
    </location>
</feature>
<dbReference type="STRING" id="1257118.L8GW21"/>
<dbReference type="EMBL" id="KB007982">
    <property type="protein sequence ID" value="ELR16803.1"/>
    <property type="molecule type" value="Genomic_DNA"/>
</dbReference>
<reference evidence="3 4" key="1">
    <citation type="journal article" date="2013" name="Genome Biol.">
        <title>Genome of Acanthamoeba castellanii highlights extensive lateral gene transfer and early evolution of tyrosine kinase signaling.</title>
        <authorList>
            <person name="Clarke M."/>
            <person name="Lohan A.J."/>
            <person name="Liu B."/>
            <person name="Lagkouvardos I."/>
            <person name="Roy S."/>
            <person name="Zafar N."/>
            <person name="Bertelli C."/>
            <person name="Schilde C."/>
            <person name="Kianianmomeni A."/>
            <person name="Burglin T.R."/>
            <person name="Frech C."/>
            <person name="Turcotte B."/>
            <person name="Kopec K.O."/>
            <person name="Synnott J.M."/>
            <person name="Choo C."/>
            <person name="Paponov I."/>
            <person name="Finkler A."/>
            <person name="Soon Heng Tan C."/>
            <person name="Hutchins A.P."/>
            <person name="Weinmeier T."/>
            <person name="Rattei T."/>
            <person name="Chu J.S."/>
            <person name="Gimenez G."/>
            <person name="Irimia M."/>
            <person name="Rigden D.J."/>
            <person name="Fitzpatrick D.A."/>
            <person name="Lorenzo-Morales J."/>
            <person name="Bateman A."/>
            <person name="Chiu C.H."/>
            <person name="Tang P."/>
            <person name="Hegemann P."/>
            <person name="Fromm H."/>
            <person name="Raoult D."/>
            <person name="Greub G."/>
            <person name="Miranda-Saavedra D."/>
            <person name="Chen N."/>
            <person name="Nash P."/>
            <person name="Ginger M.L."/>
            <person name="Horn M."/>
            <person name="Schaap P."/>
            <person name="Caler L."/>
            <person name="Loftus B."/>
        </authorList>
    </citation>
    <scope>NUCLEOTIDE SEQUENCE [LARGE SCALE GENOMIC DNA]</scope>
    <source>
        <strain evidence="3 4">Neff</strain>
    </source>
</reference>
<dbReference type="SMART" id="SM00513">
    <property type="entry name" value="SAP"/>
    <property type="match status" value="3"/>
</dbReference>
<dbReference type="AlphaFoldDB" id="L8GW21"/>
<feature type="compositionally biased region" description="Low complexity" evidence="1">
    <location>
        <begin position="768"/>
        <end position="779"/>
    </location>
</feature>
<feature type="compositionally biased region" description="Basic and acidic residues" evidence="1">
    <location>
        <begin position="318"/>
        <end position="329"/>
    </location>
</feature>
<feature type="compositionally biased region" description="Low complexity" evidence="1">
    <location>
        <begin position="818"/>
        <end position="836"/>
    </location>
</feature>
<feature type="region of interest" description="Disordered" evidence="1">
    <location>
        <begin position="214"/>
        <end position="236"/>
    </location>
</feature>
<feature type="compositionally biased region" description="Low complexity" evidence="1">
    <location>
        <begin position="405"/>
        <end position="416"/>
    </location>
</feature>
<feature type="compositionally biased region" description="Basic and acidic residues" evidence="1">
    <location>
        <begin position="337"/>
        <end position="349"/>
    </location>
</feature>
<dbReference type="InterPro" id="IPR003034">
    <property type="entry name" value="SAP_dom"/>
</dbReference>
<feature type="compositionally biased region" description="Basic and acidic residues" evidence="1">
    <location>
        <begin position="589"/>
        <end position="609"/>
    </location>
</feature>
<feature type="compositionally biased region" description="Low complexity" evidence="1">
    <location>
        <begin position="307"/>
        <end position="317"/>
    </location>
</feature>
<evidence type="ECO:0000259" key="2">
    <source>
        <dbReference type="PROSITE" id="PS50800"/>
    </source>
</evidence>
<feature type="compositionally biased region" description="Acidic residues" evidence="1">
    <location>
        <begin position="721"/>
        <end position="740"/>
    </location>
</feature>
<keyword evidence="4" id="KW-1185">Reference proteome</keyword>
<dbReference type="SUPFAM" id="SSF68906">
    <property type="entry name" value="SAP domain"/>
    <property type="match status" value="2"/>
</dbReference>
<dbReference type="InterPro" id="IPR036361">
    <property type="entry name" value="SAP_dom_sf"/>
</dbReference>
<dbReference type="Gene3D" id="1.10.720.30">
    <property type="entry name" value="SAP domain"/>
    <property type="match status" value="3"/>
</dbReference>
<feature type="compositionally biased region" description="Low complexity" evidence="1">
    <location>
        <begin position="227"/>
        <end position="236"/>
    </location>
</feature>
<dbReference type="GeneID" id="14917522"/>
<proteinExistence type="predicted"/>
<feature type="region of interest" description="Disordered" evidence="1">
    <location>
        <begin position="636"/>
        <end position="839"/>
    </location>
</feature>
<dbReference type="PROSITE" id="PS50800">
    <property type="entry name" value="SAP"/>
    <property type="match status" value="3"/>
</dbReference>
<feature type="compositionally biased region" description="Low complexity" evidence="1">
    <location>
        <begin position="750"/>
        <end position="760"/>
    </location>
</feature>
<feature type="compositionally biased region" description="Basic residues" evidence="1">
    <location>
        <begin position="357"/>
        <end position="381"/>
    </location>
</feature>
<dbReference type="RefSeq" id="XP_004338816.1">
    <property type="nucleotide sequence ID" value="XM_004338768.1"/>
</dbReference>
<evidence type="ECO:0000313" key="3">
    <source>
        <dbReference type="EMBL" id="ELR16803.1"/>
    </source>
</evidence>
<dbReference type="VEuPathDB" id="AmoebaDB:ACA1_383140"/>
<feature type="compositionally biased region" description="Acidic residues" evidence="1">
    <location>
        <begin position="545"/>
        <end position="554"/>
    </location>
</feature>
<feature type="compositionally biased region" description="Basic and acidic residues" evidence="1">
    <location>
        <begin position="555"/>
        <end position="565"/>
    </location>
</feature>
<dbReference type="Pfam" id="PF02037">
    <property type="entry name" value="SAP"/>
    <property type="match status" value="3"/>
</dbReference>
<feature type="compositionally biased region" description="Basic and acidic residues" evidence="1">
    <location>
        <begin position="780"/>
        <end position="795"/>
    </location>
</feature>
<accession>L8GW21</accession>
<feature type="compositionally biased region" description="Low complexity" evidence="1">
    <location>
        <begin position="643"/>
        <end position="660"/>
    </location>
</feature>
<gene>
    <name evidence="3" type="ORF">ACA1_383140</name>
</gene>
<dbReference type="KEGG" id="acan:ACA1_383140"/>
<sequence>MKEIEGGQNVGLLEGWWFCLRASNDTHALALGGKKKLTKFPTEGLISCFLSYGPPNVTYSLEDISYDVQQSHFTALKEKKRQKTGKTYHVDRSSSPTCETDQLVLRIENGKLMAVRLFVELKDLPEAWRNRAKAEERYRETHEVLFRKREESKRVRFDDDRVSVRLYLCNDPPGQHLAEENTQIATEEEKNGRQKLKEKGEGVMLKTVLKTKVNVEDEEEGSERADAGAAAATTTATTATAAKQAEGEGVQLQLQLRPEEVATKTIRELRAMLKERRLLTVGNKETLIKRLIDGQAGQLASPQRPLKAQATAAAETAKSNKAEVKERAKPSNKRKRKSEEEGKESKGEDGANEGSKKTKTTSKTKTKEKKEKKEKKRRKKKNEAAGSEMKPAEPAGGSEEKETTTESSQEEATTQQPGIAGEDEGDVRPSLVSLKIGQLKEKCREMKVKCTGKKDELIARIANALAEARPKAVVAGEELASKKTADNNGDGSEAMGDEVAAVQEKKSEAKETKKRKRTKESETQGSPARRGKKLLVSTSQTESDGASEEVEGGGEEPRVEVGDEQKNEDETEERKATNESEEMATTTEGRARGSEEETKQAELKKMKVPELKNLLKEHKLKISGSKEEVVARLMDHFFPPPSSSSSSSSTTNATTASPRAASRKRRATPEASGAVDGANAKAKGPEEAAGTTQKRRKMADKTPGASAATKEKAKRAKKNEETEEGESESEEQKEAEEEEAPPPQSKTSPRGSTTTTIAARGRGRGRGRAAATAASSVVAGREKPRSEKQYHDRDSGGGAGGTGQSRHGRRRDAEEGWSLPLGASASPPSTPSRQTSEQLIELEPRDHVHIITTASPTMPHDTKLVPLLHHMLICGKERKRQQSEGSPALC</sequence>
<evidence type="ECO:0000256" key="1">
    <source>
        <dbReference type="SAM" id="MobiDB-lite"/>
    </source>
</evidence>
<organism evidence="3 4">
    <name type="scientific">Acanthamoeba castellanii (strain ATCC 30010 / Neff)</name>
    <dbReference type="NCBI Taxonomy" id="1257118"/>
    <lineage>
        <taxon>Eukaryota</taxon>
        <taxon>Amoebozoa</taxon>
        <taxon>Discosea</taxon>
        <taxon>Longamoebia</taxon>
        <taxon>Centramoebida</taxon>
        <taxon>Acanthamoebidae</taxon>
        <taxon>Acanthamoeba</taxon>
    </lineage>
</organism>
<evidence type="ECO:0000313" key="4">
    <source>
        <dbReference type="Proteomes" id="UP000011083"/>
    </source>
</evidence>
<protein>
    <submittedName>
        <fullName evidence="3">SAP domain containing protein</fullName>
    </submittedName>
</protein>
<name>L8GW21_ACACF</name>
<feature type="domain" description="SAP" evidence="2">
    <location>
        <begin position="261"/>
        <end position="295"/>
    </location>
</feature>
<feature type="domain" description="SAP" evidence="2">
    <location>
        <begin position="431"/>
        <end position="465"/>
    </location>
</feature>